<dbReference type="PANTHER" id="PTHR21224:SF1">
    <property type="entry name" value="INTEGRATOR COMPLEX SUBUNIT 1"/>
    <property type="match status" value="1"/>
</dbReference>
<name>A0A8R1DS12_CAEJA</name>
<dbReference type="SUPFAM" id="SSF48371">
    <property type="entry name" value="ARM repeat"/>
    <property type="match status" value="1"/>
</dbReference>
<dbReference type="PANTHER" id="PTHR21224">
    <property type="entry name" value="INTEGRATOR COMPLEX SUBUNIT 1"/>
    <property type="match status" value="1"/>
</dbReference>
<proteinExistence type="predicted"/>
<evidence type="ECO:0000313" key="3">
    <source>
        <dbReference type="Proteomes" id="UP000005237"/>
    </source>
</evidence>
<evidence type="ECO:0000313" key="2">
    <source>
        <dbReference type="EnsemblMetazoa" id="CJA10028.1"/>
    </source>
</evidence>
<dbReference type="InterPro" id="IPR038902">
    <property type="entry name" value="INTS1"/>
</dbReference>
<dbReference type="AlphaFoldDB" id="A0A8R1DS12"/>
<reference evidence="3" key="1">
    <citation type="submission" date="2010-08" db="EMBL/GenBank/DDBJ databases">
        <authorList>
            <consortium name="Caenorhabditis japonica Sequencing Consortium"/>
            <person name="Wilson R.K."/>
        </authorList>
    </citation>
    <scope>NUCLEOTIDE SEQUENCE [LARGE SCALE GENOMIC DNA]</scope>
    <source>
        <strain evidence="3">DF5081</strain>
    </source>
</reference>
<keyword evidence="3" id="KW-1185">Reference proteome</keyword>
<feature type="domain" description="Integrator complex subunit 1 INTS2-binding" evidence="1">
    <location>
        <begin position="448"/>
        <end position="703"/>
    </location>
</feature>
<dbReference type="GO" id="GO:0032039">
    <property type="term" value="C:integrator complex"/>
    <property type="evidence" value="ECO:0007669"/>
    <property type="project" value="InterPro"/>
</dbReference>
<dbReference type="Pfam" id="PF22929">
    <property type="entry name" value="INTS1_INTS2-bd"/>
    <property type="match status" value="1"/>
</dbReference>
<sequence>MAVELVCQIPLATLSSLLVTRENAFAPKYNIPSTAGVFPLIPPEARITREKFQTEFVLYCEVVLEWLTMARRIIPDENSFIKCHSLLLFLEKQREVYTAIEVAAVSDADIGNCVRIFGECGVSERMFLLLLGGENPSSLPPKHAMDLVSSLTQRAALFHPKFLGTPLVKFSDPFKLIDRFLALSILPEHEIPRFDNMPPLCSKNLFWAAWSSIILWIAGGEIAPHFEKIYETYPILRYLVLCIMTKRFDFPLEFEGKSADAMREDENTVIATETLIVEQYEKKMMRPPNSLPANVYMFPNRKDFRAPHHIDDVRIFADQFQLASRFARCSSPPLLSRVVANVGAENSLFAVREMLTADATTASMLTAECVFHALLYYFDNQRMRDADQSTNGVIRALVRQAEINFKTVEPIENDFLLHSFISSLASPHISVRSAAVNTFAKLFPSSEDKAFDLVKLAKVPRFEAGKLKYLETLANAILVESDTRLSNSYLQFLTENSAEKDDVHALARAICHSLPTDCYPLHASLCQYFLHYVNICTKQHQIQDVKKSLDDDALCCVEFGTHRVTLSREVPVAIIKLLSKYTTDSEDIGRDVAFEALVQLWLSPGAIPKLVDRTSGAARQFLSLPMRKEMIKSAEQRVVDAALDELSEKDAQEFVLVSQMSIETAEKVIRKAENMPLNGIDRQSLANMYLLIRGYRMRGIEAGGNLTTRLKQAIDAADNHQVSKEETDEGMEITEVEEIQKPISFLLQKTGSFQNLEVSKMPTSEISAWLKANCGVAANSKQKDATSPFRLPPSFITSAMNDEKSSLACLQHIEANLKYFLSHESAFQTLVVIIDAAANKFSFVQKRLENLAVRLLKSVSPPASVTGVLQKHAANSRVVVTPKSKSVHVKATTFSKFTTAIKGATGAEREKRIVDEFMMSFVRDKGEVIEWQDVFAFIRSLQSVYSGGNAETTAERCLSNRWTPDLQRTVCSSLSEKYRENVCSVFVFRLLAAYCRKFPMASYSELFTTRQDSNKFVLNNNAFASLSVYFADVVRFLNIVAL</sequence>
<dbReference type="Proteomes" id="UP000005237">
    <property type="component" value="Unassembled WGS sequence"/>
</dbReference>
<evidence type="ECO:0000259" key="1">
    <source>
        <dbReference type="Pfam" id="PF22929"/>
    </source>
</evidence>
<organism evidence="2 3">
    <name type="scientific">Caenorhabditis japonica</name>
    <dbReference type="NCBI Taxonomy" id="281687"/>
    <lineage>
        <taxon>Eukaryota</taxon>
        <taxon>Metazoa</taxon>
        <taxon>Ecdysozoa</taxon>
        <taxon>Nematoda</taxon>
        <taxon>Chromadorea</taxon>
        <taxon>Rhabditida</taxon>
        <taxon>Rhabditina</taxon>
        <taxon>Rhabditomorpha</taxon>
        <taxon>Rhabditoidea</taxon>
        <taxon>Rhabditidae</taxon>
        <taxon>Peloderinae</taxon>
        <taxon>Caenorhabditis</taxon>
    </lineage>
</organism>
<dbReference type="EnsemblMetazoa" id="CJA10028.1">
    <property type="protein sequence ID" value="CJA10028.1"/>
    <property type="gene ID" value="WBGene00129232"/>
</dbReference>
<reference evidence="2" key="2">
    <citation type="submission" date="2022-06" db="UniProtKB">
        <authorList>
            <consortium name="EnsemblMetazoa"/>
        </authorList>
    </citation>
    <scope>IDENTIFICATION</scope>
    <source>
        <strain evidence="2">DF5081</strain>
    </source>
</reference>
<protein>
    <recommendedName>
        <fullName evidence="1">Integrator complex subunit 1 INTS2-binding domain-containing protein</fullName>
    </recommendedName>
</protein>
<dbReference type="InterPro" id="IPR016024">
    <property type="entry name" value="ARM-type_fold"/>
</dbReference>
<dbReference type="InterPro" id="IPR053966">
    <property type="entry name" value="INTS1_INTS2-bd"/>
</dbReference>
<dbReference type="GO" id="GO:0034474">
    <property type="term" value="P:U2 snRNA 3'-end processing"/>
    <property type="evidence" value="ECO:0007669"/>
    <property type="project" value="InterPro"/>
</dbReference>
<accession>A0A8R1DS12</accession>